<feature type="non-terminal residue" evidence="4">
    <location>
        <position position="386"/>
    </location>
</feature>
<organism evidence="4">
    <name type="scientific">marine sediment metagenome</name>
    <dbReference type="NCBI Taxonomy" id="412755"/>
    <lineage>
        <taxon>unclassified sequences</taxon>
        <taxon>metagenomes</taxon>
        <taxon>ecological metagenomes</taxon>
    </lineage>
</organism>
<comment type="subcellular location">
    <subcellularLocation>
        <location evidence="1">Virion</location>
    </subcellularLocation>
</comment>
<dbReference type="NCBIfam" id="TIGR01554">
    <property type="entry name" value="major_cap_HK97"/>
    <property type="match status" value="1"/>
</dbReference>
<evidence type="ECO:0000256" key="1">
    <source>
        <dbReference type="ARBA" id="ARBA00004328"/>
    </source>
</evidence>
<accession>A0A0F9ATU9</accession>
<protein>
    <recommendedName>
        <fullName evidence="3">Phage capsid-like C-terminal domain-containing protein</fullName>
    </recommendedName>
</protein>
<dbReference type="InterPro" id="IPR024455">
    <property type="entry name" value="Phage_capsid"/>
</dbReference>
<dbReference type="AlphaFoldDB" id="A0A0F9ATU9"/>
<feature type="domain" description="Phage capsid-like C-terminal" evidence="3">
    <location>
        <begin position="150"/>
        <end position="379"/>
    </location>
</feature>
<name>A0A0F9ATU9_9ZZZZ</name>
<dbReference type="InterPro" id="IPR054612">
    <property type="entry name" value="Phage_capsid-like_C"/>
</dbReference>
<sequence length="386" mass="41914">MEIILAKNWTDGDKTYKSGTVLDVDDQVAKDLCWDETASRYKGTELVNKTDPEANTEGFMLKLSDEQMKTLIRESVVQAIESATGKTKEVRLAETDADYMKQGGFKNFGHFLHDLWKAGPDGRSMSPEMQKWSEFYHSKPTMQEGDDEQGGYLVPTEFMATLLEKQQETAVIRSRATYIPMQTNSIQIPYVAESSRASSLFGGIIIYRPGEAESKTASKPAFGRLQLTLKKLVGLVDITDELLEDSPISIAPLINRMFGQAITFTEEEDFINGTGVGQALGILASGALVTVAKEGGQAAATIVAANIVKMFSRLHPPSYSNAIWMANMGTFPQLSILSIAVGTGGTTLWQPANGLAGAPNQTIMGLPLFLTEHCQALGTVGDIVLA</sequence>
<dbReference type="SUPFAM" id="SSF56563">
    <property type="entry name" value="Major capsid protein gp5"/>
    <property type="match status" value="1"/>
</dbReference>
<comment type="caution">
    <text evidence="4">The sequence shown here is derived from an EMBL/GenBank/DDBJ whole genome shotgun (WGS) entry which is preliminary data.</text>
</comment>
<dbReference type="Pfam" id="PF05065">
    <property type="entry name" value="Phage_capsid"/>
    <property type="match status" value="1"/>
</dbReference>
<keyword evidence="2" id="KW-0946">Virion</keyword>
<proteinExistence type="predicted"/>
<dbReference type="Gene3D" id="3.30.2400.10">
    <property type="entry name" value="Major capsid protein gp5"/>
    <property type="match status" value="1"/>
</dbReference>
<evidence type="ECO:0000259" key="3">
    <source>
        <dbReference type="Pfam" id="PF05065"/>
    </source>
</evidence>
<dbReference type="GO" id="GO:0044423">
    <property type="term" value="C:virion component"/>
    <property type="evidence" value="ECO:0007669"/>
    <property type="project" value="UniProtKB-KW"/>
</dbReference>
<evidence type="ECO:0000313" key="4">
    <source>
        <dbReference type="EMBL" id="KKL05067.1"/>
    </source>
</evidence>
<evidence type="ECO:0000256" key="2">
    <source>
        <dbReference type="ARBA" id="ARBA00022844"/>
    </source>
</evidence>
<gene>
    <name evidence="4" type="ORF">LCGC14_2609760</name>
</gene>
<reference evidence="4" key="1">
    <citation type="journal article" date="2015" name="Nature">
        <title>Complex archaea that bridge the gap between prokaryotes and eukaryotes.</title>
        <authorList>
            <person name="Spang A."/>
            <person name="Saw J.H."/>
            <person name="Jorgensen S.L."/>
            <person name="Zaremba-Niedzwiedzka K."/>
            <person name="Martijn J."/>
            <person name="Lind A.E."/>
            <person name="van Eijk R."/>
            <person name="Schleper C."/>
            <person name="Guy L."/>
            <person name="Ettema T.J."/>
        </authorList>
    </citation>
    <scope>NUCLEOTIDE SEQUENCE</scope>
</reference>
<dbReference type="EMBL" id="LAZR01044271">
    <property type="protein sequence ID" value="KKL05067.1"/>
    <property type="molecule type" value="Genomic_DNA"/>
</dbReference>